<evidence type="ECO:0000256" key="6">
    <source>
        <dbReference type="ARBA" id="ARBA00022723"/>
    </source>
</evidence>
<reference evidence="16 17" key="1">
    <citation type="submission" date="2020-02" db="EMBL/GenBank/DDBJ databases">
        <title>Bacillus aquiflavi sp. nov., isolated from yellow water of strong flavor Chinese baijiu in Yibin region of China.</title>
        <authorList>
            <person name="Xie J."/>
        </authorList>
    </citation>
    <scope>NUCLEOTIDE SEQUENCE [LARGE SCALE GENOMIC DNA]</scope>
    <source>
        <strain evidence="16 17">SA4</strain>
    </source>
</reference>
<dbReference type="InterPro" id="IPR044492">
    <property type="entry name" value="P_typ_ATPase_HD_dom"/>
</dbReference>
<dbReference type="SUPFAM" id="SSF81653">
    <property type="entry name" value="Calcium ATPase, transduction domain A"/>
    <property type="match status" value="1"/>
</dbReference>
<dbReference type="InterPro" id="IPR023214">
    <property type="entry name" value="HAD_sf"/>
</dbReference>
<evidence type="ECO:0000256" key="12">
    <source>
        <dbReference type="ARBA" id="ARBA00023065"/>
    </source>
</evidence>
<evidence type="ECO:0000256" key="14">
    <source>
        <dbReference type="RuleBase" id="RU362081"/>
    </source>
</evidence>
<accession>A0A6M0QF33</accession>
<comment type="subcellular location">
    <subcellularLocation>
        <location evidence="1">Cell membrane</location>
        <topology evidence="1">Multi-pass membrane protein</topology>
    </subcellularLocation>
</comment>
<dbReference type="FunFam" id="2.70.150.10:FF:000002">
    <property type="entry name" value="Copper-transporting ATPase 1, putative"/>
    <property type="match status" value="1"/>
</dbReference>
<dbReference type="SUPFAM" id="SSF56784">
    <property type="entry name" value="HAD-like"/>
    <property type="match status" value="1"/>
</dbReference>
<dbReference type="Pfam" id="PF00122">
    <property type="entry name" value="E1-E2_ATPase"/>
    <property type="match status" value="1"/>
</dbReference>
<evidence type="ECO:0000256" key="2">
    <source>
        <dbReference type="ARBA" id="ARBA00006024"/>
    </source>
</evidence>
<dbReference type="InterPro" id="IPR036412">
    <property type="entry name" value="HAD-like_sf"/>
</dbReference>
<feature type="transmembrane region" description="Helical" evidence="14">
    <location>
        <begin position="280"/>
        <end position="299"/>
    </location>
</feature>
<evidence type="ECO:0000256" key="4">
    <source>
        <dbReference type="ARBA" id="ARBA00022553"/>
    </source>
</evidence>
<dbReference type="InterPro" id="IPR023299">
    <property type="entry name" value="ATPase_P-typ_cyto_dom_N"/>
</dbReference>
<evidence type="ECO:0000256" key="11">
    <source>
        <dbReference type="ARBA" id="ARBA00022989"/>
    </source>
</evidence>
<dbReference type="EMBL" id="JAAIWM010000012">
    <property type="protein sequence ID" value="NEY73978.1"/>
    <property type="molecule type" value="Genomic_DNA"/>
</dbReference>
<evidence type="ECO:0000259" key="15">
    <source>
        <dbReference type="Pfam" id="PF00122"/>
    </source>
</evidence>
<dbReference type="Gene3D" id="3.40.1110.10">
    <property type="entry name" value="Calcium-transporting ATPase, cytoplasmic domain N"/>
    <property type="match status" value="1"/>
</dbReference>
<dbReference type="InterPro" id="IPR001757">
    <property type="entry name" value="P_typ_ATPase"/>
</dbReference>
<keyword evidence="11 14" id="KW-1133">Transmembrane helix</keyword>
<dbReference type="Gene3D" id="2.70.150.10">
    <property type="entry name" value="Calcium-transporting ATPase, cytoplasmic transduction domain A"/>
    <property type="match status" value="1"/>
</dbReference>
<evidence type="ECO:0000256" key="8">
    <source>
        <dbReference type="ARBA" id="ARBA00022840"/>
    </source>
</evidence>
<feature type="domain" description="P-type ATPase A" evidence="15">
    <location>
        <begin position="160"/>
        <end position="261"/>
    </location>
</feature>
<name>A0A6M0QF33_9BACI</name>
<dbReference type="PANTHER" id="PTHR43079:SF1">
    <property type="entry name" value="CADMIUM_ZINC-TRANSPORTING ATPASE HMA1, CHLOROPLASTIC-RELATED"/>
    <property type="match status" value="1"/>
</dbReference>
<feature type="transmembrane region" description="Helical" evidence="14">
    <location>
        <begin position="619"/>
        <end position="638"/>
    </location>
</feature>
<keyword evidence="5 14" id="KW-0812">Transmembrane</keyword>
<dbReference type="GO" id="GO:0046872">
    <property type="term" value="F:metal ion binding"/>
    <property type="evidence" value="ECO:0007669"/>
    <property type="project" value="UniProtKB-KW"/>
</dbReference>
<dbReference type="NCBIfam" id="TIGR01525">
    <property type="entry name" value="ATPase-IB_hvy"/>
    <property type="match status" value="1"/>
</dbReference>
<dbReference type="GO" id="GO:0005886">
    <property type="term" value="C:plasma membrane"/>
    <property type="evidence" value="ECO:0007669"/>
    <property type="project" value="UniProtKB-SubCell"/>
</dbReference>
<evidence type="ECO:0000256" key="10">
    <source>
        <dbReference type="ARBA" id="ARBA00022967"/>
    </source>
</evidence>
<feature type="transmembrane region" description="Helical" evidence="14">
    <location>
        <begin position="311"/>
        <end position="332"/>
    </location>
</feature>
<keyword evidence="10" id="KW-1278">Translocase</keyword>
<evidence type="ECO:0000256" key="9">
    <source>
        <dbReference type="ARBA" id="ARBA00022842"/>
    </source>
</evidence>
<keyword evidence="8 14" id="KW-0067">ATP-binding</keyword>
<dbReference type="InterPro" id="IPR027256">
    <property type="entry name" value="P-typ_ATPase_IB"/>
</dbReference>
<dbReference type="PROSITE" id="PS00154">
    <property type="entry name" value="ATPASE_E1_E2"/>
    <property type="match status" value="1"/>
</dbReference>
<keyword evidence="3" id="KW-0813">Transport</keyword>
<comment type="caution">
    <text evidence="16">The sequence shown here is derived from an EMBL/GenBank/DDBJ whole genome shotgun (WGS) entry which is preliminary data.</text>
</comment>
<gene>
    <name evidence="16" type="primary">cadA</name>
    <name evidence="16" type="ORF">G4D63_19950</name>
</gene>
<feature type="transmembrane region" description="Helical" evidence="14">
    <location>
        <begin position="77"/>
        <end position="96"/>
    </location>
</feature>
<feature type="transmembrane region" description="Helical" evidence="14">
    <location>
        <begin position="108"/>
        <end position="126"/>
    </location>
</feature>
<dbReference type="GO" id="GO:0005524">
    <property type="term" value="F:ATP binding"/>
    <property type="evidence" value="ECO:0007669"/>
    <property type="project" value="UniProtKB-UniRule"/>
</dbReference>
<dbReference type="NCBIfam" id="TIGR01512">
    <property type="entry name" value="ATPase-IB2_Cd"/>
    <property type="match status" value="1"/>
</dbReference>
<evidence type="ECO:0000256" key="1">
    <source>
        <dbReference type="ARBA" id="ARBA00004651"/>
    </source>
</evidence>
<dbReference type="CDD" id="cd07551">
    <property type="entry name" value="P-type_ATPase_HM_ZosA_PfeT-like"/>
    <property type="match status" value="1"/>
</dbReference>
<keyword evidence="13 14" id="KW-0472">Membrane</keyword>
<dbReference type="PRINTS" id="PR00119">
    <property type="entry name" value="CATATPASE"/>
</dbReference>
<evidence type="ECO:0000313" key="17">
    <source>
        <dbReference type="Proteomes" id="UP000481043"/>
    </source>
</evidence>
<keyword evidence="6 14" id="KW-0479">Metal-binding</keyword>
<feature type="transmembrane region" description="Helical" evidence="14">
    <location>
        <begin position="53"/>
        <end position="71"/>
    </location>
</feature>
<dbReference type="Gene3D" id="3.40.50.1000">
    <property type="entry name" value="HAD superfamily/HAD-like"/>
    <property type="match status" value="1"/>
</dbReference>
<keyword evidence="16" id="KW-0378">Hydrolase</keyword>
<dbReference type="SUPFAM" id="SSF81665">
    <property type="entry name" value="Calcium ATPase, transmembrane domain M"/>
    <property type="match status" value="1"/>
</dbReference>
<evidence type="ECO:0000313" key="16">
    <source>
        <dbReference type="EMBL" id="NEY73978.1"/>
    </source>
</evidence>
<protein>
    <submittedName>
        <fullName evidence="16">Cadmium-translocating P-type ATPase</fullName>
        <ecNumber evidence="16">3.6.3.3</ecNumber>
    </submittedName>
</protein>
<proteinExistence type="inferred from homology"/>
<dbReference type="Proteomes" id="UP000481043">
    <property type="component" value="Unassembled WGS sequence"/>
</dbReference>
<dbReference type="PANTHER" id="PTHR43079">
    <property type="entry name" value="PROBABLE CADMIUM/ZINC-TRANSPORTING ATPASE HMA1"/>
    <property type="match status" value="1"/>
</dbReference>
<dbReference type="SFLD" id="SFLDS00003">
    <property type="entry name" value="Haloacid_Dehalogenase"/>
    <property type="match status" value="1"/>
</dbReference>
<dbReference type="InterPro" id="IPR018303">
    <property type="entry name" value="ATPase_P-typ_P_site"/>
</dbReference>
<dbReference type="GO" id="GO:0019829">
    <property type="term" value="F:ATPase-coupled monoatomic cation transmembrane transporter activity"/>
    <property type="evidence" value="ECO:0007669"/>
    <property type="project" value="InterPro"/>
</dbReference>
<dbReference type="SFLD" id="SFLDF00027">
    <property type="entry name" value="p-type_atpase"/>
    <property type="match status" value="1"/>
</dbReference>
<evidence type="ECO:0000256" key="3">
    <source>
        <dbReference type="ARBA" id="ARBA00022448"/>
    </source>
</evidence>
<dbReference type="Pfam" id="PF00702">
    <property type="entry name" value="Hydrolase"/>
    <property type="match status" value="1"/>
</dbReference>
<dbReference type="GO" id="GO:0016887">
    <property type="term" value="F:ATP hydrolysis activity"/>
    <property type="evidence" value="ECO:0007669"/>
    <property type="project" value="InterPro"/>
</dbReference>
<keyword evidence="9" id="KW-0460">Magnesium</keyword>
<dbReference type="PRINTS" id="PR00941">
    <property type="entry name" value="CDATPASE"/>
</dbReference>
<dbReference type="InterPro" id="IPR059000">
    <property type="entry name" value="ATPase_P-type_domA"/>
</dbReference>
<comment type="similarity">
    <text evidence="2 14">Belongs to the cation transport ATPase (P-type) (TC 3.A.3) family. Type IB subfamily.</text>
</comment>
<keyword evidence="7 14" id="KW-0547">Nucleotide-binding</keyword>
<dbReference type="InterPro" id="IPR008250">
    <property type="entry name" value="ATPase_P-typ_transduc_dom_A_sf"/>
</dbReference>
<evidence type="ECO:0000256" key="13">
    <source>
        <dbReference type="ARBA" id="ARBA00023136"/>
    </source>
</evidence>
<evidence type="ECO:0000256" key="7">
    <source>
        <dbReference type="ARBA" id="ARBA00022741"/>
    </source>
</evidence>
<sequence>MVQFFSFNCVNDDDSTYQKDVRSKVEANINHNQTQQVNQGKGKGKGSFFLQHLELFAALLSGVFIICGYMTAADENYISVICYLIAFVIGGFAKAKEGIIESIKSRDLNVELLMIFAAIGSAFIGYWMEGALLIFIFSLSGALETYTMNKSNRELSLLMKMQPEEAKVVKNGYEQKVSVSSLRIGDQIVVKAGERIPADGIIMKGQTTVDQSPITGESLPVVKAELDEVFSGTVNHTGVIYINVSKLASESLFSKIIQLVQQAESEKTPSQLFIERFEGLYVKLVLVAVLLTMVLPALFFEWSWSESFYRAMVLMVVASPCALVASIMPATLSAISYSARKGVLVKGGVHLERLAHTKIIALDKTGTLTKGQPVVTDFIIKDQANDREIKSAILSIEEQSTHPIAKSIVGYLLENKTERVNVTSIQETAGLGMKAYIAGSLWKIGKSEYVGGRKVEDFLRDKEKTLIGDGKTVVYIKRDEEILGYLALIDSVRESTKKAIKELQQEGIRTIMITGDNEQTASTIAELAEVDEYIANCLPEDKVNKVKMLQKKYGMVTMTGDGINDAPALATANVGISMGEGTDVALETADIILIKNDLSKIRETILLSKKMNRIIKQNVFFSITVIALLIISNFFQLIDLPFGVIGHEGSTILVILNGLRLLKL</sequence>
<dbReference type="InterPro" id="IPR051949">
    <property type="entry name" value="Cation_Transport_ATPase"/>
</dbReference>
<dbReference type="EC" id="3.6.3.3" evidence="16"/>
<dbReference type="AlphaFoldDB" id="A0A6M0QF33"/>
<dbReference type="SFLD" id="SFLDG00002">
    <property type="entry name" value="C1.7:_P-type_atpase_like"/>
    <property type="match status" value="1"/>
</dbReference>
<dbReference type="InterPro" id="IPR023298">
    <property type="entry name" value="ATPase_P-typ_TM_dom_sf"/>
</dbReference>
<organism evidence="16 17">
    <name type="scientific">Bacillus mesophilus</name>
    <dbReference type="NCBI Taxonomy" id="1808955"/>
    <lineage>
        <taxon>Bacteria</taxon>
        <taxon>Bacillati</taxon>
        <taxon>Bacillota</taxon>
        <taxon>Bacilli</taxon>
        <taxon>Bacillales</taxon>
        <taxon>Bacillaceae</taxon>
        <taxon>Bacillus</taxon>
    </lineage>
</organism>
<dbReference type="NCBIfam" id="TIGR01494">
    <property type="entry name" value="ATPase_P-type"/>
    <property type="match status" value="1"/>
</dbReference>
<keyword evidence="14" id="KW-1003">Cell membrane</keyword>
<keyword evidence="12" id="KW-0406">Ion transport</keyword>
<keyword evidence="4" id="KW-0597">Phosphoprotein</keyword>
<evidence type="ECO:0000256" key="5">
    <source>
        <dbReference type="ARBA" id="ARBA00022692"/>
    </source>
</evidence>
<keyword evidence="17" id="KW-1185">Reference proteome</keyword>